<reference evidence="11" key="1">
    <citation type="submission" date="2016-08" db="EMBL/GenBank/DDBJ databases">
        <authorList>
            <person name="Varghese N."/>
            <person name="Submissions Spin"/>
        </authorList>
    </citation>
    <scope>NUCLEOTIDE SEQUENCE [LARGE SCALE GENOMIC DNA]</scope>
    <source>
        <strain evidence="11">SGD-1123</strain>
    </source>
</reference>
<keyword evidence="11" id="KW-1185">Reference proteome</keyword>
<evidence type="ECO:0000256" key="3">
    <source>
        <dbReference type="ARBA" id="ARBA00022475"/>
    </source>
</evidence>
<organism evidence="10 11">
    <name type="scientific">[Bacillus] enclensis</name>
    <dbReference type="NCBI Taxonomy" id="1402860"/>
    <lineage>
        <taxon>Bacteria</taxon>
        <taxon>Bacillati</taxon>
        <taxon>Bacillota</taxon>
        <taxon>Bacilli</taxon>
        <taxon>Bacillales</taxon>
        <taxon>Bacillaceae</taxon>
        <taxon>Rossellomorea</taxon>
    </lineage>
</organism>
<feature type="transmembrane region" description="Helical" evidence="7">
    <location>
        <begin position="6"/>
        <end position="25"/>
    </location>
</feature>
<keyword evidence="6 7" id="KW-0472">Membrane</keyword>
<evidence type="ECO:0000256" key="5">
    <source>
        <dbReference type="ARBA" id="ARBA00022989"/>
    </source>
</evidence>
<dbReference type="InterPro" id="IPR048454">
    <property type="entry name" value="YetF_N"/>
</dbReference>
<name>A0A0V8HL60_9BACI</name>
<evidence type="ECO:0000259" key="8">
    <source>
        <dbReference type="Pfam" id="PF04239"/>
    </source>
</evidence>
<evidence type="ECO:0000256" key="7">
    <source>
        <dbReference type="SAM" id="Phobius"/>
    </source>
</evidence>
<comment type="similarity">
    <text evidence="2">Belongs to the UPF0702 family.</text>
</comment>
<dbReference type="PANTHER" id="PTHR34582:SF7">
    <property type="entry name" value="UPF0702 TRANSMEMBRANE PROTEIN YDFS"/>
    <property type="match status" value="1"/>
</dbReference>
<evidence type="ECO:0000256" key="2">
    <source>
        <dbReference type="ARBA" id="ARBA00006448"/>
    </source>
</evidence>
<dbReference type="InterPro" id="IPR023090">
    <property type="entry name" value="UPF0702_alpha/beta_dom_sf"/>
</dbReference>
<dbReference type="InterPro" id="IPR007353">
    <property type="entry name" value="DUF421"/>
</dbReference>
<feature type="transmembrane region" description="Helical" evidence="7">
    <location>
        <begin position="58"/>
        <end position="78"/>
    </location>
</feature>
<comment type="subcellular location">
    <subcellularLocation>
        <location evidence="1">Cell membrane</location>
        <topology evidence="1">Multi-pass membrane protein</topology>
    </subcellularLocation>
</comment>
<accession>A0A0V8HL60</accession>
<sequence length="238" mass="26760">MNIAELGIRLILSFLTLLFLTRVMGRKEISQMTFFNFVSAIALGTLGASLAVDSTLSIRNGVLALAAWTLFTLVTGLIDLKSKGVRKAVEGSPKVVIRQGNIMDHELKKLRLDLDALNELLRKKNVFSIKDVDYAIFETDGTLSILKKEAKQPLTKEDRMKATPAIKQYPIPIPIIEDGRYNEKHLQQYNINKEWVDQQLVQKGIQSSANVFYAELQTDGTIFIDKMDGPQDESPRVH</sequence>
<feature type="domain" description="YetF-like N-terminal transmembrane" evidence="9">
    <location>
        <begin position="5"/>
        <end position="75"/>
    </location>
</feature>
<dbReference type="AlphaFoldDB" id="A0A0V8HL60"/>
<dbReference type="EMBL" id="FMAU01000001">
    <property type="protein sequence ID" value="SCB79677.1"/>
    <property type="molecule type" value="Genomic_DNA"/>
</dbReference>
<dbReference type="Pfam" id="PF04239">
    <property type="entry name" value="DUF421"/>
    <property type="match status" value="1"/>
</dbReference>
<gene>
    <name evidence="10" type="ORF">GA0061094_0554</name>
</gene>
<keyword evidence="3" id="KW-1003">Cell membrane</keyword>
<proteinExistence type="inferred from homology"/>
<evidence type="ECO:0000313" key="10">
    <source>
        <dbReference type="EMBL" id="SCB79677.1"/>
    </source>
</evidence>
<evidence type="ECO:0000256" key="4">
    <source>
        <dbReference type="ARBA" id="ARBA00022692"/>
    </source>
</evidence>
<feature type="domain" description="YetF C-terminal" evidence="8">
    <location>
        <begin position="81"/>
        <end position="216"/>
    </location>
</feature>
<dbReference type="Pfam" id="PF20730">
    <property type="entry name" value="YetF_N"/>
    <property type="match status" value="1"/>
</dbReference>
<evidence type="ECO:0000256" key="1">
    <source>
        <dbReference type="ARBA" id="ARBA00004651"/>
    </source>
</evidence>
<dbReference type="RefSeq" id="WP_058297431.1">
    <property type="nucleotide sequence ID" value="NZ_FMAU01000001.1"/>
</dbReference>
<keyword evidence="4 7" id="KW-0812">Transmembrane</keyword>
<keyword evidence="5 7" id="KW-1133">Transmembrane helix</keyword>
<feature type="transmembrane region" description="Helical" evidence="7">
    <location>
        <begin position="32"/>
        <end position="52"/>
    </location>
</feature>
<dbReference type="PANTHER" id="PTHR34582">
    <property type="entry name" value="UPF0702 TRANSMEMBRANE PROTEIN YCAP"/>
    <property type="match status" value="1"/>
</dbReference>
<dbReference type="Proteomes" id="UP000181997">
    <property type="component" value="Unassembled WGS sequence"/>
</dbReference>
<dbReference type="GO" id="GO:0005886">
    <property type="term" value="C:plasma membrane"/>
    <property type="evidence" value="ECO:0007669"/>
    <property type="project" value="UniProtKB-SubCell"/>
</dbReference>
<dbReference type="OrthoDB" id="9778331at2"/>
<evidence type="ECO:0000256" key="6">
    <source>
        <dbReference type="ARBA" id="ARBA00023136"/>
    </source>
</evidence>
<evidence type="ECO:0000313" key="11">
    <source>
        <dbReference type="Proteomes" id="UP000181997"/>
    </source>
</evidence>
<evidence type="ECO:0000259" key="9">
    <source>
        <dbReference type="Pfam" id="PF20730"/>
    </source>
</evidence>
<dbReference type="Gene3D" id="3.30.240.20">
    <property type="entry name" value="bsu07140 like domains"/>
    <property type="match status" value="2"/>
</dbReference>
<protein>
    <submittedName>
        <fullName evidence="10">Uncharacterized membrane protein YcaP, DUF421 family</fullName>
    </submittedName>
</protein>